<dbReference type="PANTHER" id="PTHR10357:SF215">
    <property type="entry name" value="ALPHA-AMYLASE 1"/>
    <property type="match status" value="1"/>
</dbReference>
<protein>
    <recommendedName>
        <fullName evidence="4">alpha-amylase</fullName>
        <ecNumber evidence="4">3.2.1.1</ecNumber>
    </recommendedName>
</protein>
<evidence type="ECO:0000256" key="9">
    <source>
        <dbReference type="ARBA" id="ARBA00023157"/>
    </source>
</evidence>
<dbReference type="InterPro" id="IPR015340">
    <property type="entry name" value="A_amylase_C_dom"/>
</dbReference>
<dbReference type="InterPro" id="IPR006047">
    <property type="entry name" value="GH13_cat_dom"/>
</dbReference>
<evidence type="ECO:0000256" key="2">
    <source>
        <dbReference type="ARBA" id="ARBA00001913"/>
    </source>
</evidence>
<evidence type="ECO:0000256" key="12">
    <source>
        <dbReference type="ARBA" id="ARBA00023295"/>
    </source>
</evidence>
<evidence type="ECO:0000313" key="15">
    <source>
        <dbReference type="EMBL" id="KAH9837564.1"/>
    </source>
</evidence>
<dbReference type="InterPro" id="IPR013780">
    <property type="entry name" value="Glyco_hydro_b"/>
</dbReference>
<evidence type="ECO:0000256" key="5">
    <source>
        <dbReference type="ARBA" id="ARBA00022723"/>
    </source>
</evidence>
<feature type="signal peptide" evidence="13">
    <location>
        <begin position="1"/>
        <end position="17"/>
    </location>
</feature>
<keyword evidence="12" id="KW-0326">Glycosidase</keyword>
<evidence type="ECO:0000256" key="11">
    <source>
        <dbReference type="ARBA" id="ARBA00023277"/>
    </source>
</evidence>
<dbReference type="GO" id="GO:0016787">
    <property type="term" value="F:hydrolase activity"/>
    <property type="evidence" value="ECO:0007669"/>
    <property type="project" value="UniProtKB-KW"/>
</dbReference>
<keyword evidence="10" id="KW-0325">Glycoprotein</keyword>
<dbReference type="Pfam" id="PF09260">
    <property type="entry name" value="A_amylase_dom_C"/>
    <property type="match status" value="1"/>
</dbReference>
<dbReference type="PIRSF" id="PIRSF001024">
    <property type="entry name" value="Alph-amyl_fung"/>
    <property type="match status" value="1"/>
</dbReference>
<evidence type="ECO:0000256" key="7">
    <source>
        <dbReference type="ARBA" id="ARBA00022801"/>
    </source>
</evidence>
<comment type="catalytic activity">
    <reaction evidence="1">
        <text>Endohydrolysis of (1-&gt;4)-alpha-D-glucosidic linkages in polysaccharides containing three or more (1-&gt;4)-alpha-linked D-glucose units.</text>
        <dbReference type="EC" id="3.2.1.1"/>
    </reaction>
</comment>
<keyword evidence="7 15" id="KW-0378">Hydrolase</keyword>
<dbReference type="Gene3D" id="2.60.40.1180">
    <property type="entry name" value="Golgi alpha-mannosidase II"/>
    <property type="match status" value="1"/>
</dbReference>
<evidence type="ECO:0000256" key="6">
    <source>
        <dbReference type="ARBA" id="ARBA00022729"/>
    </source>
</evidence>
<sequence>MLLSLLTVSLAAGSALAASTDDWRRRSIYQLVTDRFATSNDSSPTCDTDDRVYCGGTWQGIVNKLDYIQGMGFDAIWISPIVANVEGSTGDGESYHGYWTADQNSLNSHFGTADDLVALSSALHARGMYLMVDVVVNHMGGTSVPPDYSTLAPFNSESKFHPFCWITDYSNQTNVEHCWLGDNSVPLVDVNTEDDSVVDFFNSWIAGIVSNYSVDGIRIDTVKHVRQDFWSGFAEASAVYTVGEIFDGDVNYVSPYTKVLGGVLDYPTWYQLTSAFESTSGSLSNLVSTVQQAQSSYANGEFTAGSFLENQDNPRFQSITTDQGLVKNAMSWPFIQDGIPILYYGQEQGYTGGGDPANREALWLSGYVTQEKPLLQLVTSLNAARKAAIAANSNYLSTALTFPSVEGSTLAVLKYPMLALLTNGGSSSTPSWSVSGTGYDANEALIDVLTCTTYTADGSGGVSITGSAGEPVIILPTIAFNQTYCQSLSGSS</sequence>
<keyword evidence="9" id="KW-1015">Disulfide bond</keyword>
<name>A0ABQ8KJ74_9APHY</name>
<evidence type="ECO:0000256" key="10">
    <source>
        <dbReference type="ARBA" id="ARBA00023180"/>
    </source>
</evidence>
<evidence type="ECO:0000313" key="16">
    <source>
        <dbReference type="Proteomes" id="UP000814176"/>
    </source>
</evidence>
<feature type="chain" id="PRO_5046697625" description="alpha-amylase" evidence="13">
    <location>
        <begin position="18"/>
        <end position="492"/>
    </location>
</feature>
<evidence type="ECO:0000256" key="1">
    <source>
        <dbReference type="ARBA" id="ARBA00000548"/>
    </source>
</evidence>
<evidence type="ECO:0000256" key="4">
    <source>
        <dbReference type="ARBA" id="ARBA00012595"/>
    </source>
</evidence>
<dbReference type="SMART" id="SM00642">
    <property type="entry name" value="Aamy"/>
    <property type="match status" value="1"/>
</dbReference>
<reference evidence="15 16" key="1">
    <citation type="journal article" date="2021" name="Environ. Microbiol.">
        <title>Gene family expansions and transcriptome signatures uncover fungal adaptations to wood decay.</title>
        <authorList>
            <person name="Hage H."/>
            <person name="Miyauchi S."/>
            <person name="Viragh M."/>
            <person name="Drula E."/>
            <person name="Min B."/>
            <person name="Chaduli D."/>
            <person name="Navarro D."/>
            <person name="Favel A."/>
            <person name="Norest M."/>
            <person name="Lesage-Meessen L."/>
            <person name="Balint B."/>
            <person name="Merenyi Z."/>
            <person name="de Eugenio L."/>
            <person name="Morin E."/>
            <person name="Martinez A.T."/>
            <person name="Baldrian P."/>
            <person name="Stursova M."/>
            <person name="Martinez M.J."/>
            <person name="Novotny C."/>
            <person name="Magnuson J.K."/>
            <person name="Spatafora J.W."/>
            <person name="Maurice S."/>
            <person name="Pangilinan J."/>
            <person name="Andreopoulos W."/>
            <person name="LaButti K."/>
            <person name="Hundley H."/>
            <person name="Na H."/>
            <person name="Kuo A."/>
            <person name="Barry K."/>
            <person name="Lipzen A."/>
            <person name="Henrissat B."/>
            <person name="Riley R."/>
            <person name="Ahrendt S."/>
            <person name="Nagy L.G."/>
            <person name="Grigoriev I.V."/>
            <person name="Martin F."/>
            <person name="Rosso M.N."/>
        </authorList>
    </citation>
    <scope>NUCLEOTIDE SEQUENCE [LARGE SCALE GENOMIC DNA]</scope>
    <source>
        <strain evidence="15 16">CIRM-BRFM 1785</strain>
    </source>
</reference>
<dbReference type="RefSeq" id="XP_047779602.1">
    <property type="nucleotide sequence ID" value="XM_047928763.1"/>
</dbReference>
<evidence type="ECO:0000256" key="8">
    <source>
        <dbReference type="ARBA" id="ARBA00022837"/>
    </source>
</evidence>
<dbReference type="SUPFAM" id="SSF51011">
    <property type="entry name" value="Glycosyl hydrolase domain"/>
    <property type="match status" value="1"/>
</dbReference>
<evidence type="ECO:0000256" key="13">
    <source>
        <dbReference type="SAM" id="SignalP"/>
    </source>
</evidence>
<keyword evidence="5" id="KW-0479">Metal-binding</keyword>
<dbReference type="Proteomes" id="UP000814176">
    <property type="component" value="Unassembled WGS sequence"/>
</dbReference>
<dbReference type="Pfam" id="PF00128">
    <property type="entry name" value="Alpha-amylase"/>
    <property type="match status" value="1"/>
</dbReference>
<dbReference type="SUPFAM" id="SSF51445">
    <property type="entry name" value="(Trans)glycosidases"/>
    <property type="match status" value="1"/>
</dbReference>
<dbReference type="EC" id="3.2.1.1" evidence="4"/>
<proteinExistence type="inferred from homology"/>
<comment type="cofactor">
    <cofactor evidence="2">
        <name>Ca(2+)</name>
        <dbReference type="ChEBI" id="CHEBI:29108"/>
    </cofactor>
</comment>
<accession>A0ABQ8KJ74</accession>
<gene>
    <name evidence="15" type="ORF">C8Q71DRAFT_897795</name>
</gene>
<dbReference type="GeneID" id="72009495"/>
<dbReference type="Gene3D" id="3.20.20.80">
    <property type="entry name" value="Glycosidases"/>
    <property type="match status" value="1"/>
</dbReference>
<feature type="domain" description="Glycosyl hydrolase family 13 catalytic" evidence="14">
    <location>
        <begin position="30"/>
        <end position="385"/>
    </location>
</feature>
<evidence type="ECO:0000256" key="3">
    <source>
        <dbReference type="ARBA" id="ARBA00008061"/>
    </source>
</evidence>
<dbReference type="PANTHER" id="PTHR10357">
    <property type="entry name" value="ALPHA-AMYLASE FAMILY MEMBER"/>
    <property type="match status" value="1"/>
</dbReference>
<keyword evidence="16" id="KW-1185">Reference proteome</keyword>
<dbReference type="EMBL" id="JADCUA010000008">
    <property type="protein sequence ID" value="KAH9837564.1"/>
    <property type="molecule type" value="Genomic_DNA"/>
</dbReference>
<evidence type="ECO:0000259" key="14">
    <source>
        <dbReference type="SMART" id="SM00642"/>
    </source>
</evidence>
<comment type="similarity">
    <text evidence="3">Belongs to the glycosyl hydrolase 13 family.</text>
</comment>
<keyword evidence="11" id="KW-0119">Carbohydrate metabolism</keyword>
<comment type="caution">
    <text evidence="15">The sequence shown here is derived from an EMBL/GenBank/DDBJ whole genome shotgun (WGS) entry which is preliminary data.</text>
</comment>
<keyword evidence="8" id="KW-0106">Calcium</keyword>
<dbReference type="InterPro" id="IPR013777">
    <property type="entry name" value="A-amylase-like"/>
</dbReference>
<keyword evidence="6 13" id="KW-0732">Signal</keyword>
<dbReference type="CDD" id="cd11319">
    <property type="entry name" value="AmyAc_euk_AmyA"/>
    <property type="match status" value="1"/>
</dbReference>
<dbReference type="InterPro" id="IPR017853">
    <property type="entry name" value="GH"/>
</dbReference>
<organism evidence="15 16">
    <name type="scientific">Rhodofomes roseus</name>
    <dbReference type="NCBI Taxonomy" id="34475"/>
    <lineage>
        <taxon>Eukaryota</taxon>
        <taxon>Fungi</taxon>
        <taxon>Dikarya</taxon>
        <taxon>Basidiomycota</taxon>
        <taxon>Agaricomycotina</taxon>
        <taxon>Agaricomycetes</taxon>
        <taxon>Polyporales</taxon>
        <taxon>Rhodofomes</taxon>
    </lineage>
</organism>